<name>A0A6G6XGE5_9CAUD</name>
<organism evidence="1 2">
    <name type="scientific">Pseudomonas phage vB_Pae-SS2019XI</name>
    <dbReference type="NCBI Taxonomy" id="2660688"/>
    <lineage>
        <taxon>Viruses</taxon>
        <taxon>Duplodnaviria</taxon>
        <taxon>Heunggongvirae</taxon>
        <taxon>Uroviricota</taxon>
        <taxon>Caudoviricetes</taxon>
        <taxon>Casjensviridae</taxon>
        <taxon>Maxdohrnvirus</taxon>
        <taxon>Maxdohrnvirus SS2019XI</taxon>
    </lineage>
</organism>
<proteinExistence type="predicted"/>
<dbReference type="EMBL" id="MN536026">
    <property type="protein sequence ID" value="QIG56915.1"/>
    <property type="molecule type" value="Genomic_DNA"/>
</dbReference>
<keyword evidence="2" id="KW-1185">Reference proteome</keyword>
<evidence type="ECO:0000313" key="1">
    <source>
        <dbReference type="EMBL" id="QIG56915.1"/>
    </source>
</evidence>
<evidence type="ECO:0000313" key="2">
    <source>
        <dbReference type="Proteomes" id="UP000502584"/>
    </source>
</evidence>
<dbReference type="Proteomes" id="UP000502584">
    <property type="component" value="Segment"/>
</dbReference>
<reference evidence="1 2" key="1">
    <citation type="submission" date="2019-10" db="EMBL/GenBank/DDBJ databases">
        <title>Genome of the temperate Pseudomonas aerugionosa phage vB_Pae-SS2019XI.</title>
        <authorList>
            <person name="Hammerl J.A."/>
            <person name="Jaeckel C."/>
            <person name="Schnehle S."/>
            <person name="Schmoger S."/>
        </authorList>
    </citation>
    <scope>NUCLEOTIDE SEQUENCE [LARGE SCALE GENOMIC DNA]</scope>
</reference>
<gene>
    <name evidence="1" type="ORF">vBPaeSS2019XI_037</name>
</gene>
<protein>
    <submittedName>
        <fullName evidence="1">Uncharacterized protein</fullName>
    </submittedName>
</protein>
<accession>A0A6G6XGE5</accession>
<sequence>MSEEIRMSRDALITPEGVLRPQIQQTFDLADLSWVDEGRRPGLRNIVRELLEAPPKRYQFTPSGYHRLMADAKNIWDAGSLGPGSD</sequence>